<accession>A0A9N9JG91</accession>
<protein>
    <submittedName>
        <fullName evidence="1">13097_t:CDS:1</fullName>
    </submittedName>
</protein>
<reference evidence="1" key="1">
    <citation type="submission" date="2021-06" db="EMBL/GenBank/DDBJ databases">
        <authorList>
            <person name="Kallberg Y."/>
            <person name="Tangrot J."/>
            <person name="Rosling A."/>
        </authorList>
    </citation>
    <scope>NUCLEOTIDE SEQUENCE</scope>
    <source>
        <strain evidence="1">MA453B</strain>
    </source>
</reference>
<proteinExistence type="predicted"/>
<name>A0A9N9JG91_9GLOM</name>
<dbReference type="AlphaFoldDB" id="A0A9N9JG91"/>
<sequence length="86" mass="10075">MSYSEIENFDKELIEDSKYTFNVNNIKQEFKEEIHKGNSFVNELVENNQNIGKISLAYLHLYGIGAKEDMQRSFLLYNETAKNNYG</sequence>
<feature type="non-terminal residue" evidence="1">
    <location>
        <position position="1"/>
    </location>
</feature>
<dbReference type="OrthoDB" id="2428957at2759"/>
<comment type="caution">
    <text evidence="1">The sequence shown here is derived from an EMBL/GenBank/DDBJ whole genome shotgun (WGS) entry which is preliminary data.</text>
</comment>
<evidence type="ECO:0000313" key="1">
    <source>
        <dbReference type="EMBL" id="CAG8779331.1"/>
    </source>
</evidence>
<dbReference type="EMBL" id="CAJVPY010021382">
    <property type="protein sequence ID" value="CAG8779331.1"/>
    <property type="molecule type" value="Genomic_DNA"/>
</dbReference>
<dbReference type="Proteomes" id="UP000789405">
    <property type="component" value="Unassembled WGS sequence"/>
</dbReference>
<gene>
    <name evidence="1" type="ORF">DERYTH_LOCUS19459</name>
</gene>
<keyword evidence="2" id="KW-1185">Reference proteome</keyword>
<evidence type="ECO:0000313" key="2">
    <source>
        <dbReference type="Proteomes" id="UP000789405"/>
    </source>
</evidence>
<organism evidence="1 2">
    <name type="scientific">Dentiscutata erythropus</name>
    <dbReference type="NCBI Taxonomy" id="1348616"/>
    <lineage>
        <taxon>Eukaryota</taxon>
        <taxon>Fungi</taxon>
        <taxon>Fungi incertae sedis</taxon>
        <taxon>Mucoromycota</taxon>
        <taxon>Glomeromycotina</taxon>
        <taxon>Glomeromycetes</taxon>
        <taxon>Diversisporales</taxon>
        <taxon>Gigasporaceae</taxon>
        <taxon>Dentiscutata</taxon>
    </lineage>
</organism>